<proteinExistence type="predicted"/>
<reference evidence="3" key="1">
    <citation type="journal article" date="2020" name="Nature">
        <title>Giant virus diversity and host interactions through global metagenomics.</title>
        <authorList>
            <person name="Schulz F."/>
            <person name="Roux S."/>
            <person name="Paez-Espino D."/>
            <person name="Jungbluth S."/>
            <person name="Walsh D.A."/>
            <person name="Denef V.J."/>
            <person name="McMahon K.D."/>
            <person name="Konstantinidis K.T."/>
            <person name="Eloe-Fadrosh E.A."/>
            <person name="Kyrpides N.C."/>
            <person name="Woyke T."/>
        </authorList>
    </citation>
    <scope>NUCLEOTIDE SEQUENCE</scope>
    <source>
        <strain evidence="3">GVMAG-S-ERX556049-19</strain>
    </source>
</reference>
<feature type="region of interest" description="Disordered" evidence="1">
    <location>
        <begin position="549"/>
        <end position="569"/>
    </location>
</feature>
<evidence type="ECO:0000256" key="1">
    <source>
        <dbReference type="SAM" id="MobiDB-lite"/>
    </source>
</evidence>
<organism evidence="3">
    <name type="scientific">viral metagenome</name>
    <dbReference type="NCBI Taxonomy" id="1070528"/>
    <lineage>
        <taxon>unclassified sequences</taxon>
        <taxon>metagenomes</taxon>
        <taxon>organismal metagenomes</taxon>
    </lineage>
</organism>
<dbReference type="InterPro" id="IPR045418">
    <property type="entry name" value="P2_DUF5899"/>
</dbReference>
<accession>A0A6C0F7S3</accession>
<dbReference type="AlphaFoldDB" id="A0A6C0F7S3"/>
<protein>
    <recommendedName>
        <fullName evidence="2">DUF5899 domain-containing protein</fullName>
    </recommendedName>
</protein>
<feature type="domain" description="DUF5899" evidence="2">
    <location>
        <begin position="178"/>
        <end position="293"/>
    </location>
</feature>
<feature type="compositionally biased region" description="Basic and acidic residues" evidence="1">
    <location>
        <begin position="549"/>
        <end position="559"/>
    </location>
</feature>
<name>A0A6C0F7S3_9ZZZZ</name>
<dbReference type="EMBL" id="MN738821">
    <property type="protein sequence ID" value="QHT37876.1"/>
    <property type="molecule type" value="Genomic_DNA"/>
</dbReference>
<dbReference type="Pfam" id="PF19251">
    <property type="entry name" value="DUF5899"/>
    <property type="match status" value="1"/>
</dbReference>
<evidence type="ECO:0000313" key="3">
    <source>
        <dbReference type="EMBL" id="QHT37876.1"/>
    </source>
</evidence>
<evidence type="ECO:0000259" key="2">
    <source>
        <dbReference type="Pfam" id="PF19251"/>
    </source>
</evidence>
<sequence length="615" mass="68209">MEIAIPGIALGLLYVANNQNKEEEKVNENFTSRNALPNTNIPDKNYPTNDMVVSSELEKTSSISRVNRYDSDGVYTDKYFHSRQNDNKQDTYDEELPFYSMTGEKVGSDYFKHNNMVPYFGSKTRTVNTGPNSNEGLLDNYTGGGSQNVSKKEQSPLFKPDENVQWANGMPNQSEFIQSRVNPSMRMANVKPFEEQRVAPGLGLGYTNEGSDGFNSGMMMRDQWMPKTADELRVKTNPKSGGLSLIGHEGPASSSIKNMATREQMGIMEKHRPERAFAFDERDMSSGSNGGQTNKNTDIGRLFTTGGVEKGQTLHSMPIDRNVTRPETTRSYTGGAGGDQKETYMPGEYMPSHNQQLGPVPLGVANANSRNHATSGDYGIKSKHAYPNNRTANKQNGYFGMVSGGLSAAIAPLMDVLRPSRKENVIGTLRPYQNPGTTVPNSYIFNPADRPATTIRETTEHSKNHMNVNAQERGAYHVTDHQVAFTTRNETGDYYYTGGAGATEGHRELKSYEAIENQRNNDIKASTINGRLTKGNMSLMNGNVNMREKTRDTSLKNNRDVVGNMPYRSPDVENMGTLAGHQKSLPNNINVQRNDFDIQGQLSKNPYVVDYKNAL</sequence>